<feature type="domain" description="RNB" evidence="4">
    <location>
        <begin position="134"/>
        <end position="228"/>
    </location>
</feature>
<evidence type="ECO:0000259" key="4">
    <source>
        <dbReference type="SMART" id="SM00955"/>
    </source>
</evidence>
<dbReference type="GO" id="GO:0004527">
    <property type="term" value="F:exonuclease activity"/>
    <property type="evidence" value="ECO:0007669"/>
    <property type="project" value="UniProtKB-KW"/>
</dbReference>
<dbReference type="GO" id="GO:0003723">
    <property type="term" value="F:RNA binding"/>
    <property type="evidence" value="ECO:0007669"/>
    <property type="project" value="InterPro"/>
</dbReference>
<dbReference type="InterPro" id="IPR040476">
    <property type="entry name" value="CSD2"/>
</dbReference>
<feature type="non-terminal residue" evidence="5">
    <location>
        <position position="1"/>
    </location>
</feature>
<dbReference type="SUPFAM" id="SSF50249">
    <property type="entry name" value="Nucleic acid-binding proteins"/>
    <property type="match status" value="1"/>
</dbReference>
<dbReference type="PANTHER" id="PTHR23355:SF9">
    <property type="entry name" value="DIS3-LIKE EXONUCLEASE 2"/>
    <property type="match status" value="1"/>
</dbReference>
<dbReference type="EMBL" id="UINC01231451">
    <property type="protein sequence ID" value="SVE63985.1"/>
    <property type="molecule type" value="Genomic_DNA"/>
</dbReference>
<evidence type="ECO:0000256" key="1">
    <source>
        <dbReference type="ARBA" id="ARBA00022722"/>
    </source>
</evidence>
<accession>A0A383F6I8</accession>
<reference evidence="5" key="1">
    <citation type="submission" date="2018-05" db="EMBL/GenBank/DDBJ databases">
        <authorList>
            <person name="Lanie J.A."/>
            <person name="Ng W.-L."/>
            <person name="Kazmierczak K.M."/>
            <person name="Andrzejewski T.M."/>
            <person name="Davidsen T.M."/>
            <person name="Wayne K.J."/>
            <person name="Tettelin H."/>
            <person name="Glass J.I."/>
            <person name="Rusch D."/>
            <person name="Podicherti R."/>
            <person name="Tsui H.-C.T."/>
            <person name="Winkler M.E."/>
        </authorList>
    </citation>
    <scope>NUCLEOTIDE SEQUENCE</scope>
</reference>
<dbReference type="AlphaFoldDB" id="A0A383F6I8"/>
<sequence>LVFPQKKGRKKGEVLKVLERIKTTFVGTLQYNEKNYSFLILDNKKIPFDVFIPKIKSVKNYKGKKLLVEVTDWSESNKNPVGKIISIIGNLKNHETEIHSILYDYDLPVAFSKNILLESEKIPLTISKDLINNRKDFRGIDSFTIDPEDAKDFDDALSVQKLKSGDFEIGVHIADVSCFVEKDSVIDIEAKKRGTSVYLVDRVIPMLPEILSNEICSLKPNVDRLCFS</sequence>
<dbReference type="GO" id="GO:0005829">
    <property type="term" value="C:cytosol"/>
    <property type="evidence" value="ECO:0007669"/>
    <property type="project" value="TreeGrafter"/>
</dbReference>
<feature type="non-terminal residue" evidence="5">
    <location>
        <position position="228"/>
    </location>
</feature>
<dbReference type="PANTHER" id="PTHR23355">
    <property type="entry name" value="RIBONUCLEASE"/>
    <property type="match status" value="1"/>
</dbReference>
<evidence type="ECO:0000256" key="2">
    <source>
        <dbReference type="ARBA" id="ARBA00022801"/>
    </source>
</evidence>
<keyword evidence="2" id="KW-0378">Hydrolase</keyword>
<name>A0A383F6I8_9ZZZZ</name>
<organism evidence="5">
    <name type="scientific">marine metagenome</name>
    <dbReference type="NCBI Taxonomy" id="408172"/>
    <lineage>
        <taxon>unclassified sequences</taxon>
        <taxon>metagenomes</taxon>
        <taxon>ecological metagenomes</taxon>
    </lineage>
</organism>
<dbReference type="Pfam" id="PF17876">
    <property type="entry name" value="CSD2"/>
    <property type="match status" value="1"/>
</dbReference>
<dbReference type="InterPro" id="IPR050180">
    <property type="entry name" value="RNR_Ribonuclease"/>
</dbReference>
<dbReference type="SMART" id="SM00955">
    <property type="entry name" value="RNB"/>
    <property type="match status" value="1"/>
</dbReference>
<dbReference type="GO" id="GO:0006402">
    <property type="term" value="P:mRNA catabolic process"/>
    <property type="evidence" value="ECO:0007669"/>
    <property type="project" value="TreeGrafter"/>
</dbReference>
<dbReference type="Pfam" id="PF00773">
    <property type="entry name" value="RNB"/>
    <property type="match status" value="1"/>
</dbReference>
<evidence type="ECO:0000313" key="5">
    <source>
        <dbReference type="EMBL" id="SVE63985.1"/>
    </source>
</evidence>
<keyword evidence="1" id="KW-0540">Nuclease</keyword>
<dbReference type="InterPro" id="IPR012340">
    <property type="entry name" value="NA-bd_OB-fold"/>
</dbReference>
<dbReference type="InterPro" id="IPR001900">
    <property type="entry name" value="RNase_II/R"/>
</dbReference>
<gene>
    <name evidence="5" type="ORF">METZ01_LOCUS516839</name>
</gene>
<protein>
    <recommendedName>
        <fullName evidence="4">RNB domain-containing protein</fullName>
    </recommendedName>
</protein>
<evidence type="ECO:0000256" key="3">
    <source>
        <dbReference type="ARBA" id="ARBA00022839"/>
    </source>
</evidence>
<proteinExistence type="predicted"/>
<dbReference type="GO" id="GO:0004540">
    <property type="term" value="F:RNA nuclease activity"/>
    <property type="evidence" value="ECO:0007669"/>
    <property type="project" value="InterPro"/>
</dbReference>
<keyword evidence="3" id="KW-0269">Exonuclease</keyword>
<dbReference type="Gene3D" id="2.40.50.700">
    <property type="match status" value="1"/>
</dbReference>